<reference evidence="2" key="1">
    <citation type="journal article" date="2006" name="Nature">
        <title>Deciphering the evolution and metabolism of an anammox bacterium from a community genome.</title>
        <authorList>
            <person name="Strous M."/>
            <person name="Pelletier E."/>
            <person name="Mangenot S."/>
            <person name="Rattei T."/>
            <person name="Lehner A."/>
            <person name="Taylor M.W."/>
            <person name="Horn M."/>
            <person name="Daims H."/>
            <person name="Bartol-Mavel D."/>
            <person name="Wincker P."/>
            <person name="Barbe V."/>
            <person name="Fonknechten N."/>
            <person name="Vallenet D."/>
            <person name="Segurens B."/>
            <person name="Schenowitz-Truong C."/>
            <person name="Medigue C."/>
            <person name="Collingro A."/>
            <person name="Snel B."/>
            <person name="Dutilh B.E."/>
            <person name="OpDenCamp H.J.M."/>
            <person name="vanDerDrift C."/>
            <person name="Cirpus I."/>
            <person name="vanDePas-Schoonen K.T."/>
            <person name="Harhangi H.R."/>
            <person name="vanNiftrik L."/>
            <person name="Schmid M."/>
            <person name="Keltjens J."/>
            <person name="vanDeVossenberg J."/>
            <person name="Kartal B."/>
            <person name="Meier H."/>
            <person name="Frishman D."/>
            <person name="Huynen M.A."/>
            <person name="Mewes H."/>
            <person name="Weissenbach J."/>
            <person name="Jetten M.S.M."/>
            <person name="Wagner M."/>
            <person name="LePaslier D."/>
        </authorList>
    </citation>
    <scope>NUCLEOTIDE SEQUENCE</scope>
</reference>
<keyword evidence="1" id="KW-1133">Transmembrane helix</keyword>
<keyword evidence="1" id="KW-0472">Membrane</keyword>
<sequence>MNMFVFYEFKQEEIDLGALKQRRKEEISKQRGWYIFEGIVFLLSGLLAAFLPFATALGINILVGILLVLSGGFQVFAFFKRRERWLLLLSGILSVIAGGIMLLFPAAGLMGLSILIGVFLLLEGSLEIVMAFAFRPSPRWGWMLIAGIVTLIMGVLVFVFFPLAGMLYMALVLAINLCAYGMSILILVSKTKINF</sequence>
<dbReference type="Pfam" id="PF03729">
    <property type="entry name" value="DUF308"/>
    <property type="match status" value="1"/>
</dbReference>
<dbReference type="PANTHER" id="PTHR34989">
    <property type="entry name" value="PROTEIN HDED"/>
    <property type="match status" value="1"/>
</dbReference>
<dbReference type="InterPro" id="IPR005325">
    <property type="entry name" value="DUF308_memb"/>
</dbReference>
<feature type="transmembrane region" description="Helical" evidence="1">
    <location>
        <begin position="112"/>
        <end position="134"/>
    </location>
</feature>
<dbReference type="GO" id="GO:0005886">
    <property type="term" value="C:plasma membrane"/>
    <property type="evidence" value="ECO:0007669"/>
    <property type="project" value="TreeGrafter"/>
</dbReference>
<feature type="transmembrane region" description="Helical" evidence="1">
    <location>
        <begin position="32"/>
        <end position="51"/>
    </location>
</feature>
<protein>
    <recommendedName>
        <fullName evidence="3">Acid-resistance membrane protein</fullName>
    </recommendedName>
</protein>
<dbReference type="AlphaFoldDB" id="Q1Q428"/>
<dbReference type="InterPro" id="IPR052712">
    <property type="entry name" value="Acid_resist_chaperone_HdeD"/>
</dbReference>
<gene>
    <name evidence="2" type="ORF">kuste4002</name>
</gene>
<organism evidence="2">
    <name type="scientific">Kuenenia stuttgartiensis</name>
    <dbReference type="NCBI Taxonomy" id="174633"/>
    <lineage>
        <taxon>Bacteria</taxon>
        <taxon>Pseudomonadati</taxon>
        <taxon>Planctomycetota</taxon>
        <taxon>Candidatus Brocadiia</taxon>
        <taxon>Candidatus Brocadiales</taxon>
        <taxon>Candidatus Brocadiaceae</taxon>
        <taxon>Candidatus Kuenenia</taxon>
    </lineage>
</organism>
<proteinExistence type="predicted"/>
<feature type="transmembrane region" description="Helical" evidence="1">
    <location>
        <begin position="141"/>
        <end position="161"/>
    </location>
</feature>
<dbReference type="PANTHER" id="PTHR34989:SF1">
    <property type="entry name" value="PROTEIN HDED"/>
    <property type="match status" value="1"/>
</dbReference>
<feature type="transmembrane region" description="Helical" evidence="1">
    <location>
        <begin position="57"/>
        <end position="79"/>
    </location>
</feature>
<evidence type="ECO:0000256" key="1">
    <source>
        <dbReference type="SAM" id="Phobius"/>
    </source>
</evidence>
<keyword evidence="1" id="KW-0812">Transmembrane</keyword>
<evidence type="ECO:0008006" key="3">
    <source>
        <dbReference type="Google" id="ProtNLM"/>
    </source>
</evidence>
<feature type="transmembrane region" description="Helical" evidence="1">
    <location>
        <begin position="86"/>
        <end position="106"/>
    </location>
</feature>
<feature type="transmembrane region" description="Helical" evidence="1">
    <location>
        <begin position="167"/>
        <end position="188"/>
    </location>
</feature>
<evidence type="ECO:0000313" key="2">
    <source>
        <dbReference type="EMBL" id="CAJ74765.1"/>
    </source>
</evidence>
<dbReference type="EMBL" id="CT573071">
    <property type="protein sequence ID" value="CAJ74765.1"/>
    <property type="molecule type" value="Genomic_DNA"/>
</dbReference>
<reference evidence="2" key="2">
    <citation type="submission" date="2006-01" db="EMBL/GenBank/DDBJ databases">
        <authorList>
            <person name="Genoscope"/>
        </authorList>
    </citation>
    <scope>NUCLEOTIDE SEQUENCE</scope>
</reference>
<accession>Q1Q428</accession>
<name>Q1Q428_KUEST</name>